<evidence type="ECO:0000313" key="1">
    <source>
        <dbReference type="EMBL" id="TCO28078.1"/>
    </source>
</evidence>
<protein>
    <submittedName>
        <fullName evidence="1">Uncharacterized protein</fullName>
    </submittedName>
</protein>
<evidence type="ECO:0000313" key="2">
    <source>
        <dbReference type="Proteomes" id="UP000294508"/>
    </source>
</evidence>
<keyword evidence="2" id="KW-1185">Reference proteome</keyword>
<dbReference type="Proteomes" id="UP000294508">
    <property type="component" value="Unassembled WGS sequence"/>
</dbReference>
<reference evidence="1 2" key="1">
    <citation type="journal article" date="2015" name="Stand. Genomic Sci.">
        <title>Genomic Encyclopedia of Bacterial and Archaeal Type Strains, Phase III: the genomes of soil and plant-associated and newly described type strains.</title>
        <authorList>
            <person name="Whitman W.B."/>
            <person name="Woyke T."/>
            <person name="Klenk H.P."/>
            <person name="Zhou Y."/>
            <person name="Lilburn T.G."/>
            <person name="Beck B.J."/>
            <person name="De Vos P."/>
            <person name="Vandamme P."/>
            <person name="Eisen J.A."/>
            <person name="Garrity G."/>
            <person name="Hugenholtz P."/>
            <person name="Kyrpides N.C."/>
        </authorList>
    </citation>
    <scope>NUCLEOTIDE SEQUENCE [LARGE SCALE GENOMIC DNA]</scope>
    <source>
        <strain evidence="1 2">VKM Ac-2572</strain>
    </source>
</reference>
<comment type="caution">
    <text evidence="1">The sequence shown here is derived from an EMBL/GenBank/DDBJ whole genome shotgun (WGS) entry which is preliminary data.</text>
</comment>
<dbReference type="EMBL" id="SLWN01000006">
    <property type="protein sequence ID" value="TCO28078.1"/>
    <property type="molecule type" value="Genomic_DNA"/>
</dbReference>
<gene>
    <name evidence="1" type="ORF">EV652_10660</name>
</gene>
<dbReference type="AlphaFoldDB" id="A0A4R2HI08"/>
<accession>A0A4R2HI08</accession>
<name>A0A4R2HI08_9ACTN</name>
<sequence>MDITWQNGCLDHATIHPAKSTTHRIRYDDHTTELTFTHHEPTTLRAPTR</sequence>
<organism evidence="1 2">
    <name type="scientific">Kribbella steppae</name>
    <dbReference type="NCBI Taxonomy" id="2512223"/>
    <lineage>
        <taxon>Bacteria</taxon>
        <taxon>Bacillati</taxon>
        <taxon>Actinomycetota</taxon>
        <taxon>Actinomycetes</taxon>
        <taxon>Propionibacteriales</taxon>
        <taxon>Kribbellaceae</taxon>
        <taxon>Kribbella</taxon>
    </lineage>
</organism>
<proteinExistence type="predicted"/>